<dbReference type="PROSITE" id="PS00028">
    <property type="entry name" value="ZINC_FINGER_C2H2_1"/>
    <property type="match status" value="10"/>
</dbReference>
<dbReference type="SMART" id="SM00355">
    <property type="entry name" value="ZnF_C2H2"/>
    <property type="match status" value="14"/>
</dbReference>
<keyword evidence="3 12" id="KW-0479">Metal-binding</keyword>
<feature type="domain" description="ZAD" evidence="16">
    <location>
        <begin position="5"/>
        <end position="75"/>
    </location>
</feature>
<name>A0A2W1BE97_HELAM</name>
<evidence type="ECO:0000256" key="10">
    <source>
        <dbReference type="ARBA" id="ARBA00023242"/>
    </source>
</evidence>
<dbReference type="PROSITE" id="PS51915">
    <property type="entry name" value="ZAD"/>
    <property type="match status" value="1"/>
</dbReference>
<dbReference type="Pfam" id="PF07776">
    <property type="entry name" value="zf-AD"/>
    <property type="match status" value="1"/>
</dbReference>
<keyword evidence="7" id="KW-0805">Transcription regulation</keyword>
<dbReference type="Proteomes" id="UP000249218">
    <property type="component" value="Unassembled WGS sequence"/>
</dbReference>
<dbReference type="GO" id="GO:0006355">
    <property type="term" value="P:regulation of DNA-templated transcription"/>
    <property type="evidence" value="ECO:0007669"/>
    <property type="project" value="UniProtKB-ARBA"/>
</dbReference>
<keyword evidence="18" id="KW-1185">Reference proteome</keyword>
<dbReference type="FunFam" id="3.30.160.60:FF:000557">
    <property type="entry name" value="zinc finger and SCAN domain-containing protein 29"/>
    <property type="match status" value="1"/>
</dbReference>
<evidence type="ECO:0000259" key="15">
    <source>
        <dbReference type="PROSITE" id="PS50157"/>
    </source>
</evidence>
<feature type="domain" description="C2H2-type" evidence="15">
    <location>
        <begin position="458"/>
        <end position="486"/>
    </location>
</feature>
<feature type="binding site" evidence="12">
    <location>
        <position position="48"/>
    </location>
    <ligand>
        <name>Zn(2+)</name>
        <dbReference type="ChEBI" id="CHEBI:29105"/>
    </ligand>
</feature>
<dbReference type="OrthoDB" id="427030at2759"/>
<comment type="subcellular location">
    <subcellularLocation>
        <location evidence="1">Nucleus</location>
    </subcellularLocation>
</comment>
<keyword evidence="9" id="KW-0804">Transcription</keyword>
<organism evidence="17 18">
    <name type="scientific">Helicoverpa armigera</name>
    <name type="common">Cotton bollworm</name>
    <name type="synonym">Heliothis armigera</name>
    <dbReference type="NCBI Taxonomy" id="29058"/>
    <lineage>
        <taxon>Eukaryota</taxon>
        <taxon>Metazoa</taxon>
        <taxon>Ecdysozoa</taxon>
        <taxon>Arthropoda</taxon>
        <taxon>Hexapoda</taxon>
        <taxon>Insecta</taxon>
        <taxon>Pterygota</taxon>
        <taxon>Neoptera</taxon>
        <taxon>Endopterygota</taxon>
        <taxon>Lepidoptera</taxon>
        <taxon>Glossata</taxon>
        <taxon>Ditrysia</taxon>
        <taxon>Noctuoidea</taxon>
        <taxon>Noctuidae</taxon>
        <taxon>Heliothinae</taxon>
        <taxon>Helicoverpa</taxon>
    </lineage>
</organism>
<sequence>MEDLLACRVCLATSVNLYDMYKYRLKNLFELFSGIQVSPADNFPQYLCSYCGALLLKCAAFRDRCKRANDLMKNAELQNEILTTDQIHTIALLNNTELPLTVSTPELTNTQEIQVKIEHLTADIYNEERDIDFSDEEPLANKVRKKKDDSDIEILSLDTNFSTIDERSDFGSRIDEDSQTVDDQSNDMQENDDQNNEQINDVPNVQSDFEELSDVDEKSDNGQTDADNDADKVIEECTCGDIEVKLLTKEEQIKEVQDRKSSHNYTHSCYKCEYCYKGFLQDTTYKNHMLRHDKSSGSLHCDVCNTWWRTLRNLKSHITNAHERVFICKICTQTTKSAHRAKEHIKWHKDITNAHERVFICKICTQLTKSAHRAKEHIKWHKGHKFTCKLCGATFAKSTSHLTHLRLHHPSKYCCEVCGESFLGEVGLAMHIKKSHRCESGYNVSHLTHLRLHHPSKYCCEVCGESFLGEVGLAMHIKKSHRCENANPETEFKCEKCSIYFKTMEALKMHKSAYKDGVCDGSQNSCFQCGENVPTQDALKDHLKTHEPGGVKCDECDRIFAHDRSFAIHYQRVHLGIKNKQRKPKDKRKRTACVCEFCGKKCDCIATLISHQRTHTGEKPFQCIECPKRFSQIQRLRIHVRTHTGERPFKCTVCPKAFKHKAALNRHDRVHSGEKPYQCAHCGKNFSQSNSMKLHVRTVHLKLPAPYRARRDTSIDCLLETTLLN</sequence>
<keyword evidence="5 11" id="KW-0863">Zinc-finger</keyword>
<feature type="binding site" evidence="12">
    <location>
        <position position="10"/>
    </location>
    <ligand>
        <name>Zn(2+)</name>
        <dbReference type="ChEBI" id="CHEBI:29105"/>
    </ligand>
</feature>
<feature type="domain" description="C2H2-type" evidence="15">
    <location>
        <begin position="386"/>
        <end position="413"/>
    </location>
</feature>
<evidence type="ECO:0000256" key="4">
    <source>
        <dbReference type="ARBA" id="ARBA00022737"/>
    </source>
</evidence>
<proteinExistence type="inferred from homology"/>
<dbReference type="GO" id="GO:0005634">
    <property type="term" value="C:nucleus"/>
    <property type="evidence" value="ECO:0007669"/>
    <property type="project" value="UniProtKB-SubCell"/>
</dbReference>
<feature type="domain" description="C2H2-type" evidence="15">
    <location>
        <begin position="593"/>
        <end position="620"/>
    </location>
</feature>
<feature type="binding site" evidence="12">
    <location>
        <position position="51"/>
    </location>
    <ligand>
        <name>Zn(2+)</name>
        <dbReference type="ChEBI" id="CHEBI:29105"/>
    </ligand>
</feature>
<evidence type="ECO:0000256" key="8">
    <source>
        <dbReference type="ARBA" id="ARBA00023125"/>
    </source>
</evidence>
<feature type="coiled-coil region" evidence="13">
    <location>
        <begin position="58"/>
        <end position="85"/>
    </location>
</feature>
<evidence type="ECO:0000256" key="3">
    <source>
        <dbReference type="ARBA" id="ARBA00022723"/>
    </source>
</evidence>
<dbReference type="SMART" id="SM00868">
    <property type="entry name" value="zf-AD"/>
    <property type="match status" value="2"/>
</dbReference>
<dbReference type="InterPro" id="IPR012934">
    <property type="entry name" value="Znf_AD"/>
</dbReference>
<dbReference type="InterPro" id="IPR036236">
    <property type="entry name" value="Znf_C2H2_sf"/>
</dbReference>
<dbReference type="PANTHER" id="PTHR24379:SF121">
    <property type="entry name" value="C2H2-TYPE DOMAIN-CONTAINING PROTEIN"/>
    <property type="match status" value="1"/>
</dbReference>
<feature type="binding site" evidence="12">
    <location>
        <position position="7"/>
    </location>
    <ligand>
        <name>Zn(2+)</name>
        <dbReference type="ChEBI" id="CHEBI:29105"/>
    </ligand>
</feature>
<dbReference type="InterPro" id="IPR013087">
    <property type="entry name" value="Znf_C2H2_type"/>
</dbReference>
<gene>
    <name evidence="17" type="primary">HaOG210764</name>
    <name evidence="17" type="ORF">B5X24_HaOG210764</name>
</gene>
<dbReference type="SUPFAM" id="SSF57716">
    <property type="entry name" value="Glucocorticoid receptor-like (DNA-binding domain)"/>
    <property type="match status" value="1"/>
</dbReference>
<evidence type="ECO:0000256" key="5">
    <source>
        <dbReference type="ARBA" id="ARBA00022771"/>
    </source>
</evidence>
<evidence type="ECO:0000256" key="7">
    <source>
        <dbReference type="ARBA" id="ARBA00023015"/>
    </source>
</evidence>
<evidence type="ECO:0000256" key="11">
    <source>
        <dbReference type="PROSITE-ProRule" id="PRU00042"/>
    </source>
</evidence>
<dbReference type="GO" id="GO:0008270">
    <property type="term" value="F:zinc ion binding"/>
    <property type="evidence" value="ECO:0007669"/>
    <property type="project" value="UniProtKB-UniRule"/>
</dbReference>
<dbReference type="GO" id="GO:0003677">
    <property type="term" value="F:DNA binding"/>
    <property type="evidence" value="ECO:0007669"/>
    <property type="project" value="UniProtKB-KW"/>
</dbReference>
<feature type="domain" description="C2H2-type" evidence="15">
    <location>
        <begin position="551"/>
        <end position="579"/>
    </location>
</feature>
<dbReference type="Gene3D" id="3.30.160.60">
    <property type="entry name" value="Classic Zinc Finger"/>
    <property type="match status" value="9"/>
</dbReference>
<comment type="similarity">
    <text evidence="2">Belongs to the krueppel C2H2-type zinc-finger protein family.</text>
</comment>
<keyword evidence="4" id="KW-0677">Repeat</keyword>
<evidence type="ECO:0000313" key="18">
    <source>
        <dbReference type="Proteomes" id="UP000249218"/>
    </source>
</evidence>
<evidence type="ECO:0000256" key="13">
    <source>
        <dbReference type="SAM" id="Coils"/>
    </source>
</evidence>
<evidence type="ECO:0000313" key="17">
    <source>
        <dbReference type="EMBL" id="PZC72671.1"/>
    </source>
</evidence>
<keyword evidence="8" id="KW-0238">DNA-binding</keyword>
<feature type="domain" description="C2H2-type" evidence="15">
    <location>
        <begin position="413"/>
        <end position="441"/>
    </location>
</feature>
<dbReference type="AlphaFoldDB" id="A0A2W1BE97"/>
<dbReference type="PROSITE" id="PS50157">
    <property type="entry name" value="ZINC_FINGER_C2H2_2"/>
    <property type="match status" value="9"/>
</dbReference>
<reference evidence="17 18" key="1">
    <citation type="journal article" date="2017" name="BMC Biol.">
        <title>Genomic innovations, transcriptional plasticity and gene loss underlying the evolution and divergence of two highly polyphagous and invasive Helicoverpa pest species.</title>
        <authorList>
            <person name="Pearce S.L."/>
            <person name="Clarke D.F."/>
            <person name="East P.D."/>
            <person name="Elfekih S."/>
            <person name="Gordon K.H."/>
            <person name="Jermiin L.S."/>
            <person name="McGaughran A."/>
            <person name="Oakeshott J.G."/>
            <person name="Papanikolaou A."/>
            <person name="Perera O.P."/>
            <person name="Rane R.V."/>
            <person name="Richards S."/>
            <person name="Tay W.T."/>
            <person name="Walsh T.K."/>
            <person name="Anderson A."/>
            <person name="Anderson C.J."/>
            <person name="Asgari S."/>
            <person name="Board P.G."/>
            <person name="Bretschneider A."/>
            <person name="Campbell P.M."/>
            <person name="Chertemps T."/>
            <person name="Christeller J.T."/>
            <person name="Coppin C.W."/>
            <person name="Downes S.J."/>
            <person name="Duan G."/>
            <person name="Farnsworth C.A."/>
            <person name="Good R.T."/>
            <person name="Han L.B."/>
            <person name="Han Y.C."/>
            <person name="Hatje K."/>
            <person name="Horne I."/>
            <person name="Huang Y.P."/>
            <person name="Hughes D.S."/>
            <person name="Jacquin-Joly E."/>
            <person name="James W."/>
            <person name="Jhangiani S."/>
            <person name="Kollmar M."/>
            <person name="Kuwar S.S."/>
            <person name="Li S."/>
            <person name="Liu N.Y."/>
            <person name="Maibeche M.T."/>
            <person name="Miller J.R."/>
            <person name="Montagne N."/>
            <person name="Perry T."/>
            <person name="Qu J."/>
            <person name="Song S.V."/>
            <person name="Sutton G.G."/>
            <person name="Vogel H."/>
            <person name="Walenz B.P."/>
            <person name="Xu W."/>
            <person name="Zhang H.J."/>
            <person name="Zou Z."/>
            <person name="Batterham P."/>
            <person name="Edwards O.R."/>
            <person name="Feyereisen R."/>
            <person name="Gibbs R.A."/>
            <person name="Heckel D.G."/>
            <person name="McGrath A."/>
            <person name="Robin C."/>
            <person name="Scherer S.E."/>
            <person name="Worley K.C."/>
            <person name="Wu Y.D."/>
        </authorList>
    </citation>
    <scope>NUCLEOTIDE SEQUENCE [LARGE SCALE GENOMIC DNA]</scope>
    <source>
        <strain evidence="17">Harm_GR_Male_#8</strain>
        <tissue evidence="17">Whole organism</tissue>
    </source>
</reference>
<dbReference type="FunFam" id="3.30.160.60:FF:000185">
    <property type="entry name" value="zinc finger protein 319"/>
    <property type="match status" value="1"/>
</dbReference>
<dbReference type="SUPFAM" id="SSF57667">
    <property type="entry name" value="beta-beta-alpha zinc fingers"/>
    <property type="match status" value="5"/>
</dbReference>
<keyword evidence="10" id="KW-0539">Nucleus</keyword>
<dbReference type="Pfam" id="PF00096">
    <property type="entry name" value="zf-C2H2"/>
    <property type="match status" value="2"/>
</dbReference>
<evidence type="ECO:0000256" key="2">
    <source>
        <dbReference type="ARBA" id="ARBA00006991"/>
    </source>
</evidence>
<keyword evidence="13" id="KW-0175">Coiled coil</keyword>
<feature type="domain" description="C2H2-type" evidence="15">
    <location>
        <begin position="621"/>
        <end position="648"/>
    </location>
</feature>
<accession>A0A2W1BE97</accession>
<dbReference type="FunFam" id="3.30.160.60:FF:002343">
    <property type="entry name" value="Zinc finger protein 33A"/>
    <property type="match status" value="1"/>
</dbReference>
<feature type="region of interest" description="Disordered" evidence="14">
    <location>
        <begin position="168"/>
        <end position="201"/>
    </location>
</feature>
<evidence type="ECO:0000256" key="14">
    <source>
        <dbReference type="SAM" id="MobiDB-lite"/>
    </source>
</evidence>
<dbReference type="EMBL" id="KZ150164">
    <property type="protein sequence ID" value="PZC72671.1"/>
    <property type="molecule type" value="Genomic_DNA"/>
</dbReference>
<feature type="domain" description="C2H2-type" evidence="15">
    <location>
        <begin position="649"/>
        <end position="676"/>
    </location>
</feature>
<evidence type="ECO:0000256" key="9">
    <source>
        <dbReference type="ARBA" id="ARBA00023163"/>
    </source>
</evidence>
<protein>
    <submittedName>
        <fullName evidence="17">Uncharacterized protein</fullName>
    </submittedName>
</protein>
<evidence type="ECO:0000256" key="12">
    <source>
        <dbReference type="PROSITE-ProRule" id="PRU01263"/>
    </source>
</evidence>
<evidence type="ECO:0000256" key="1">
    <source>
        <dbReference type="ARBA" id="ARBA00004123"/>
    </source>
</evidence>
<evidence type="ECO:0000259" key="16">
    <source>
        <dbReference type="PROSITE" id="PS51915"/>
    </source>
</evidence>
<feature type="domain" description="C2H2-type" evidence="15">
    <location>
        <begin position="677"/>
        <end position="700"/>
    </location>
</feature>
<feature type="domain" description="C2H2-type" evidence="15">
    <location>
        <begin position="270"/>
        <end position="297"/>
    </location>
</feature>
<keyword evidence="6 12" id="KW-0862">Zinc</keyword>
<dbReference type="PANTHER" id="PTHR24379">
    <property type="entry name" value="KRAB AND ZINC FINGER DOMAIN-CONTAINING"/>
    <property type="match status" value="1"/>
</dbReference>
<evidence type="ECO:0000256" key="6">
    <source>
        <dbReference type="ARBA" id="ARBA00022833"/>
    </source>
</evidence>